<dbReference type="Pfam" id="PF04082">
    <property type="entry name" value="Fungal_trans"/>
    <property type="match status" value="1"/>
</dbReference>
<dbReference type="CDD" id="cd12148">
    <property type="entry name" value="fungal_TF_MHR"/>
    <property type="match status" value="1"/>
</dbReference>
<evidence type="ECO:0000313" key="6">
    <source>
        <dbReference type="EMBL" id="KAH6666543.1"/>
    </source>
</evidence>
<comment type="subcellular location">
    <subcellularLocation>
        <location evidence="1">Nucleus</location>
    </subcellularLocation>
</comment>
<feature type="compositionally biased region" description="Polar residues" evidence="4">
    <location>
        <begin position="100"/>
        <end position="119"/>
    </location>
</feature>
<reference evidence="6" key="1">
    <citation type="journal article" date="2021" name="Nat. Commun.">
        <title>Genetic determinants of endophytism in the Arabidopsis root mycobiome.</title>
        <authorList>
            <person name="Mesny F."/>
            <person name="Miyauchi S."/>
            <person name="Thiergart T."/>
            <person name="Pickel B."/>
            <person name="Atanasova L."/>
            <person name="Karlsson M."/>
            <person name="Huettel B."/>
            <person name="Barry K.W."/>
            <person name="Haridas S."/>
            <person name="Chen C."/>
            <person name="Bauer D."/>
            <person name="Andreopoulos W."/>
            <person name="Pangilinan J."/>
            <person name="LaButti K."/>
            <person name="Riley R."/>
            <person name="Lipzen A."/>
            <person name="Clum A."/>
            <person name="Drula E."/>
            <person name="Henrissat B."/>
            <person name="Kohler A."/>
            <person name="Grigoriev I.V."/>
            <person name="Martin F.M."/>
            <person name="Hacquard S."/>
        </authorList>
    </citation>
    <scope>NUCLEOTIDE SEQUENCE</scope>
    <source>
        <strain evidence="6">MPI-SDFR-AT-0117</strain>
    </source>
</reference>
<dbReference type="InterPro" id="IPR050613">
    <property type="entry name" value="Sec_Metabolite_Reg"/>
</dbReference>
<accession>A0A9P8V356</accession>
<evidence type="ECO:0000259" key="5">
    <source>
        <dbReference type="PROSITE" id="PS50048"/>
    </source>
</evidence>
<dbReference type="OrthoDB" id="2269373at2759"/>
<dbReference type="PANTHER" id="PTHR31001:SF45">
    <property type="entry name" value="ZN(II)2CYS6 TRANSCRIPTION FACTOR (EUROFUNG)"/>
    <property type="match status" value="1"/>
</dbReference>
<feature type="domain" description="Zn(2)-C6 fungal-type" evidence="5">
    <location>
        <begin position="15"/>
        <end position="43"/>
    </location>
</feature>
<evidence type="ECO:0000256" key="2">
    <source>
        <dbReference type="ARBA" id="ARBA00022723"/>
    </source>
</evidence>
<dbReference type="Pfam" id="PF00172">
    <property type="entry name" value="Zn_clus"/>
    <property type="match status" value="1"/>
</dbReference>
<dbReference type="PROSITE" id="PS50048">
    <property type="entry name" value="ZN2_CY6_FUNGAL_2"/>
    <property type="match status" value="1"/>
</dbReference>
<dbReference type="Gene3D" id="4.10.240.10">
    <property type="entry name" value="Zn(2)-C6 fungal-type DNA-binding domain"/>
    <property type="match status" value="1"/>
</dbReference>
<evidence type="ECO:0000256" key="3">
    <source>
        <dbReference type="ARBA" id="ARBA00023242"/>
    </source>
</evidence>
<name>A0A9P8V356_9PEZI</name>
<dbReference type="EMBL" id="JAGSXJ010000036">
    <property type="protein sequence ID" value="KAH6666543.1"/>
    <property type="molecule type" value="Genomic_DNA"/>
</dbReference>
<dbReference type="GO" id="GO:0000981">
    <property type="term" value="F:DNA-binding transcription factor activity, RNA polymerase II-specific"/>
    <property type="evidence" value="ECO:0007669"/>
    <property type="project" value="InterPro"/>
</dbReference>
<feature type="region of interest" description="Disordered" evidence="4">
    <location>
        <begin position="619"/>
        <end position="638"/>
    </location>
</feature>
<keyword evidence="3" id="KW-0539">Nucleus</keyword>
<dbReference type="SMART" id="SM00906">
    <property type="entry name" value="Fungal_trans"/>
    <property type="match status" value="1"/>
</dbReference>
<sequence>MTPSSTPAPTPRILSCQACQLRKIKCDRSFPCGNCAKHHVSCVPATQSRPRKRRFPERELLERLRTYEDLLRRNNVDFEPLHGGQGGSLKEGIIEESHSHVGQTSLNTPSPTVSTNFGSETEAKRTWYATSPGQEVQLDDSESGSDLLDDTVRKRAVRDAWGSLFDNDEHLMFGSSPGPDDRTALHPPLAQILRLWQVYLDNINPLLKVTHAPSLQPRIIEAAADLSSVDPRLEALMFAIYCTAACTLTDDEGLAILGVPRKDALRRFQKGCQRALVKCRFLQTDDRNCLTAFFLYLCSLRPVTDPRSLSPMIGIAVRIARRMGIHKESALARSDVFEAEMRRRLWWSLVFFDTRIGQLAFSDSGILGPLWDCRVPLNVGDAELRPGMSSPPVPHGRGTDAAFAVTRAEMGDWIRNAPLHLAFTEPALRSAARRLPADGAPSALESRIEHDYLRHLDQGDPTHFMATWVARGQLAKCHIIQQRTDSAAARTDAERDASLKYACRVLECDTKLLTSPLTKGFNWFLWLHFPFPAYLDIVEDLKRRPLGPLAAFAWDTMEENHEARFRPTGGAPDHPIKGMFGKLILGAWETLQRAGRETGTSVQVPAVVIRVQQWRAAKQDEMQTDGEEAQATTSSTLPFDLSGASGNIGFSEGMGYDEFSWIGGPQYAMGDMMGAGGQYGSLDHWGVWTDQLPMKNRPIG</sequence>
<keyword evidence="7" id="KW-1185">Reference proteome</keyword>
<dbReference type="SMART" id="SM00066">
    <property type="entry name" value="GAL4"/>
    <property type="match status" value="1"/>
</dbReference>
<proteinExistence type="predicted"/>
<evidence type="ECO:0000313" key="7">
    <source>
        <dbReference type="Proteomes" id="UP000770015"/>
    </source>
</evidence>
<organism evidence="6 7">
    <name type="scientific">Plectosphaerella plurivora</name>
    <dbReference type="NCBI Taxonomy" id="936078"/>
    <lineage>
        <taxon>Eukaryota</taxon>
        <taxon>Fungi</taxon>
        <taxon>Dikarya</taxon>
        <taxon>Ascomycota</taxon>
        <taxon>Pezizomycotina</taxon>
        <taxon>Sordariomycetes</taxon>
        <taxon>Hypocreomycetidae</taxon>
        <taxon>Glomerellales</taxon>
        <taxon>Plectosphaerellaceae</taxon>
        <taxon>Plectosphaerella</taxon>
    </lineage>
</organism>
<dbReference type="PANTHER" id="PTHR31001">
    <property type="entry name" value="UNCHARACTERIZED TRANSCRIPTIONAL REGULATORY PROTEIN"/>
    <property type="match status" value="1"/>
</dbReference>
<dbReference type="InterPro" id="IPR036864">
    <property type="entry name" value="Zn2-C6_fun-type_DNA-bd_sf"/>
</dbReference>
<dbReference type="GO" id="GO:0006351">
    <property type="term" value="P:DNA-templated transcription"/>
    <property type="evidence" value="ECO:0007669"/>
    <property type="project" value="InterPro"/>
</dbReference>
<dbReference type="CDD" id="cd00067">
    <property type="entry name" value="GAL4"/>
    <property type="match status" value="1"/>
</dbReference>
<protein>
    <recommendedName>
        <fullName evidence="5">Zn(2)-C6 fungal-type domain-containing protein</fullName>
    </recommendedName>
</protein>
<dbReference type="InterPro" id="IPR007219">
    <property type="entry name" value="XnlR_reg_dom"/>
</dbReference>
<dbReference type="GO" id="GO:0008270">
    <property type="term" value="F:zinc ion binding"/>
    <property type="evidence" value="ECO:0007669"/>
    <property type="project" value="InterPro"/>
</dbReference>
<feature type="region of interest" description="Disordered" evidence="4">
    <location>
        <begin position="98"/>
        <end position="119"/>
    </location>
</feature>
<evidence type="ECO:0000256" key="4">
    <source>
        <dbReference type="SAM" id="MobiDB-lite"/>
    </source>
</evidence>
<dbReference type="InterPro" id="IPR001138">
    <property type="entry name" value="Zn2Cys6_DnaBD"/>
</dbReference>
<dbReference type="GO" id="GO:0005634">
    <property type="term" value="C:nucleus"/>
    <property type="evidence" value="ECO:0007669"/>
    <property type="project" value="UniProtKB-SubCell"/>
</dbReference>
<keyword evidence="2" id="KW-0479">Metal-binding</keyword>
<dbReference type="SUPFAM" id="SSF57701">
    <property type="entry name" value="Zn2/Cys6 DNA-binding domain"/>
    <property type="match status" value="1"/>
</dbReference>
<dbReference type="AlphaFoldDB" id="A0A9P8V356"/>
<gene>
    <name evidence="6" type="ORF">F5X68DRAFT_265660</name>
</gene>
<dbReference type="GO" id="GO:0003677">
    <property type="term" value="F:DNA binding"/>
    <property type="evidence" value="ECO:0007669"/>
    <property type="project" value="InterPro"/>
</dbReference>
<dbReference type="Proteomes" id="UP000770015">
    <property type="component" value="Unassembled WGS sequence"/>
</dbReference>
<comment type="caution">
    <text evidence="6">The sequence shown here is derived from an EMBL/GenBank/DDBJ whole genome shotgun (WGS) entry which is preliminary data.</text>
</comment>
<evidence type="ECO:0000256" key="1">
    <source>
        <dbReference type="ARBA" id="ARBA00004123"/>
    </source>
</evidence>